<name>E8X5G5_GRATM</name>
<dbReference type="Gene3D" id="1.20.120.450">
    <property type="entry name" value="dinb family like domain"/>
    <property type="match status" value="1"/>
</dbReference>
<protein>
    <recommendedName>
        <fullName evidence="3">DinB-like domain-containing protein</fullName>
    </recommendedName>
</protein>
<dbReference type="InterPro" id="IPR034660">
    <property type="entry name" value="DinB/YfiT-like"/>
</dbReference>
<gene>
    <name evidence="1" type="ordered locus">AciX9_2479</name>
</gene>
<dbReference type="HOGENOM" id="CLU_1767320_0_0_0"/>
<dbReference type="PaxDb" id="1198114-AciX9_2479"/>
<accession>E8X5G5</accession>
<evidence type="ECO:0000313" key="2">
    <source>
        <dbReference type="Proteomes" id="UP000000343"/>
    </source>
</evidence>
<sequence>MGFSDELAGLYARDLARLRAQVELFPNDEAVWVVLPGVVNPAGTLVLHLEGNLREYVGRVLGGIAYVRDRPVEFSARGVSQRELAGRIAEVEGMIPGVVAGLSSEVMEGAYPGEGNGEVTSTQRFLTHMYGHLGWHLGQIDYLRRMLAGGESKA</sequence>
<dbReference type="eggNOG" id="COG2318">
    <property type="taxonomic scope" value="Bacteria"/>
</dbReference>
<evidence type="ECO:0008006" key="3">
    <source>
        <dbReference type="Google" id="ProtNLM"/>
    </source>
</evidence>
<dbReference type="RefSeq" id="WP_013580828.1">
    <property type="nucleotide sequence ID" value="NC_015064.1"/>
</dbReference>
<keyword evidence="2" id="KW-1185">Reference proteome</keyword>
<dbReference type="EMBL" id="CP002480">
    <property type="protein sequence ID" value="ADW69512.1"/>
    <property type="molecule type" value="Genomic_DNA"/>
</dbReference>
<reference evidence="2" key="1">
    <citation type="submission" date="2011-01" db="EMBL/GenBank/DDBJ databases">
        <title>Complete sequence of chromosome of Acidobacterium sp. MP5ACTX9.</title>
        <authorList>
            <consortium name="US DOE Joint Genome Institute"/>
            <person name="Lucas S."/>
            <person name="Copeland A."/>
            <person name="Lapidus A."/>
            <person name="Cheng J.-F."/>
            <person name="Goodwin L."/>
            <person name="Pitluck S."/>
            <person name="Teshima H."/>
            <person name="Detter J.C."/>
            <person name="Han C."/>
            <person name="Tapia R."/>
            <person name="Land M."/>
            <person name="Hauser L."/>
            <person name="Kyrpides N."/>
            <person name="Ivanova N."/>
            <person name="Ovchinnikova G."/>
            <person name="Pagani I."/>
            <person name="Rawat S.R."/>
            <person name="Mannisto M."/>
            <person name="Haggblom M.M."/>
            <person name="Woyke T."/>
        </authorList>
    </citation>
    <scope>NUCLEOTIDE SEQUENCE [LARGE SCALE GENOMIC DNA]</scope>
    <source>
        <strain evidence="2">MP5ACTX9</strain>
    </source>
</reference>
<dbReference type="KEGG" id="acm:AciX9_2479"/>
<dbReference type="STRING" id="1198114.AciX9_2479"/>
<dbReference type="SUPFAM" id="SSF109854">
    <property type="entry name" value="DinB/YfiT-like putative metalloenzymes"/>
    <property type="match status" value="1"/>
</dbReference>
<dbReference type="AlphaFoldDB" id="E8X5G5"/>
<proteinExistence type="predicted"/>
<dbReference type="Proteomes" id="UP000000343">
    <property type="component" value="Chromosome"/>
</dbReference>
<dbReference type="OrthoDB" id="68731at2"/>
<evidence type="ECO:0000313" key="1">
    <source>
        <dbReference type="EMBL" id="ADW69512.1"/>
    </source>
</evidence>
<organism evidence="2">
    <name type="scientific">Granulicella tundricola (strain ATCC BAA-1859 / DSM 23138 / MP5ACTX9)</name>
    <dbReference type="NCBI Taxonomy" id="1198114"/>
    <lineage>
        <taxon>Bacteria</taxon>
        <taxon>Pseudomonadati</taxon>
        <taxon>Acidobacteriota</taxon>
        <taxon>Terriglobia</taxon>
        <taxon>Terriglobales</taxon>
        <taxon>Acidobacteriaceae</taxon>
        <taxon>Granulicella</taxon>
    </lineage>
</organism>